<dbReference type="RefSeq" id="WP_220206136.1">
    <property type="nucleotide sequence ID" value="NZ_BNJK01000001.1"/>
</dbReference>
<comment type="caution">
    <text evidence="1">The sequence shown here is derived from an EMBL/GenBank/DDBJ whole genome shotgun (WGS) entry which is preliminary data.</text>
</comment>
<dbReference type="PANTHER" id="PTHR30575">
    <property type="entry name" value="PEPTIDASE M20"/>
    <property type="match status" value="1"/>
</dbReference>
<dbReference type="GO" id="GO:0005737">
    <property type="term" value="C:cytoplasm"/>
    <property type="evidence" value="ECO:0007669"/>
    <property type="project" value="TreeGrafter"/>
</dbReference>
<dbReference type="Gene3D" id="3.40.630.10">
    <property type="entry name" value="Zn peptidases"/>
    <property type="match status" value="1"/>
</dbReference>
<dbReference type="InterPro" id="IPR052030">
    <property type="entry name" value="Peptidase_M20/M20A_hydrolases"/>
</dbReference>
<sequence length="469" mass="51242">MTTLPRFEIVDQAVEQVTPTIERIADELWNLAELSLVEVKSAQMLIDILRAEGFTITSVGTANVPTAFIAEWGSGKPILGILSEYDALPGLGNEAVPYQQPRKDQKTSGHGCGHNLFGAATIGAAIALKNLLVAQNIPGTIRLYGCAAEETEGAKIYMAREGLFNDLDAALHWHPGDEARVTHIKSLATNSLKIEFFGKTAHAGSSPWLGRSALHAAELFAHGANLMREHLEPTARLHYVFEKGGEAPNVVPDYARIRLYIRDIDTERVAKSVVWLKQIAEGAALATQTKVKAVAYAALYDLLPNTPLGERMQFHLERLGVPTYTEEEQAFAREMQRSYGVEPKGLVTHVNSLPPDTFHIGASTDVGDVSWNTPTMGSNIPTMPLGVTVHTWAATASHGMSIGRKGAIQAARLLVATGIDILTDADLRQAARADFERRTHERSYTPQLAPEMKHPLELPEWMLTGQVLR</sequence>
<gene>
    <name evidence="1" type="ORF">KSF_055070</name>
</gene>
<dbReference type="PANTHER" id="PTHR30575:SF0">
    <property type="entry name" value="XAA-ARG DIPEPTIDASE"/>
    <property type="match status" value="1"/>
</dbReference>
<accession>A0A8J3IH54</accession>
<dbReference type="InterPro" id="IPR017145">
    <property type="entry name" value="Aminobenzoyl-glu_utiliz_pB"/>
</dbReference>
<dbReference type="NCBIfam" id="TIGR01891">
    <property type="entry name" value="amidohydrolases"/>
    <property type="match status" value="1"/>
</dbReference>
<protein>
    <submittedName>
        <fullName evidence="1">Peptidase M20</fullName>
    </submittedName>
</protein>
<evidence type="ECO:0000313" key="1">
    <source>
        <dbReference type="EMBL" id="GHO95459.1"/>
    </source>
</evidence>
<name>A0A8J3IH54_9CHLR</name>
<dbReference type="Gene3D" id="3.30.70.360">
    <property type="match status" value="1"/>
</dbReference>
<keyword evidence="2" id="KW-1185">Reference proteome</keyword>
<dbReference type="InterPro" id="IPR002933">
    <property type="entry name" value="Peptidase_M20"/>
</dbReference>
<dbReference type="InterPro" id="IPR036264">
    <property type="entry name" value="Bact_exopeptidase_dim_dom"/>
</dbReference>
<organism evidence="1 2">
    <name type="scientific">Reticulibacter mediterranei</name>
    <dbReference type="NCBI Taxonomy" id="2778369"/>
    <lineage>
        <taxon>Bacteria</taxon>
        <taxon>Bacillati</taxon>
        <taxon>Chloroflexota</taxon>
        <taxon>Ktedonobacteria</taxon>
        <taxon>Ktedonobacterales</taxon>
        <taxon>Reticulibacteraceae</taxon>
        <taxon>Reticulibacter</taxon>
    </lineage>
</organism>
<dbReference type="SUPFAM" id="SSF55031">
    <property type="entry name" value="Bacterial exopeptidase dimerisation domain"/>
    <property type="match status" value="1"/>
</dbReference>
<reference evidence="1" key="1">
    <citation type="submission" date="2020-10" db="EMBL/GenBank/DDBJ databases">
        <title>Taxonomic study of unclassified bacteria belonging to the class Ktedonobacteria.</title>
        <authorList>
            <person name="Yabe S."/>
            <person name="Wang C.M."/>
            <person name="Zheng Y."/>
            <person name="Sakai Y."/>
            <person name="Cavaletti L."/>
            <person name="Monciardini P."/>
            <person name="Donadio S."/>
        </authorList>
    </citation>
    <scope>NUCLEOTIDE SEQUENCE</scope>
    <source>
        <strain evidence="1">ID150040</strain>
    </source>
</reference>
<proteinExistence type="predicted"/>
<dbReference type="GO" id="GO:0046657">
    <property type="term" value="P:folic acid catabolic process"/>
    <property type="evidence" value="ECO:0007669"/>
    <property type="project" value="TreeGrafter"/>
</dbReference>
<dbReference type="GO" id="GO:0071713">
    <property type="term" value="F:para-aminobenzoyl-glutamate hydrolase activity"/>
    <property type="evidence" value="ECO:0007669"/>
    <property type="project" value="TreeGrafter"/>
</dbReference>
<dbReference type="PIRSF" id="PIRSF037227">
    <property type="entry name" value="Aminobenzoyl-glu_utiliz_pB"/>
    <property type="match status" value="1"/>
</dbReference>
<dbReference type="Pfam" id="PF01546">
    <property type="entry name" value="Peptidase_M20"/>
    <property type="match status" value="1"/>
</dbReference>
<dbReference type="SUPFAM" id="SSF53187">
    <property type="entry name" value="Zn-dependent exopeptidases"/>
    <property type="match status" value="1"/>
</dbReference>
<dbReference type="GO" id="GO:0016805">
    <property type="term" value="F:dipeptidase activity"/>
    <property type="evidence" value="ECO:0007669"/>
    <property type="project" value="TreeGrafter"/>
</dbReference>
<evidence type="ECO:0000313" key="2">
    <source>
        <dbReference type="Proteomes" id="UP000597444"/>
    </source>
</evidence>
<dbReference type="InterPro" id="IPR017439">
    <property type="entry name" value="Amidohydrolase"/>
</dbReference>
<dbReference type="Proteomes" id="UP000597444">
    <property type="component" value="Unassembled WGS sequence"/>
</dbReference>
<dbReference type="EMBL" id="BNJK01000001">
    <property type="protein sequence ID" value="GHO95459.1"/>
    <property type="molecule type" value="Genomic_DNA"/>
</dbReference>
<dbReference type="AlphaFoldDB" id="A0A8J3IH54"/>